<dbReference type="EMBL" id="CAHIKZ030002323">
    <property type="protein sequence ID" value="CAE1285041.1"/>
    <property type="molecule type" value="Genomic_DNA"/>
</dbReference>
<dbReference type="Gene3D" id="3.60.10.10">
    <property type="entry name" value="Endonuclease/exonuclease/phosphatase"/>
    <property type="match status" value="1"/>
</dbReference>
<protein>
    <submittedName>
        <fullName evidence="2">Craniofacial development protein 2</fullName>
    </submittedName>
</protein>
<sequence>MNNTRASAACVSDAPVFWSAEPVRNQQATTVLARRDVMKIAGWNARTLREEGTQSLTVRTLYKYGVCVACLSEKPVFHRLAMVRLKSAVINVTVISVYAPTLNAAEEDKDIFYRDLQAVVHRSPSTHLQVVAGNWNARTGPADEDTRHVLGRFALGTRCDNGDPLVKFAVANRIVMTNTRFQHLRRHLVTWRSNDGRTSNQIDYILVRARWVSSVLDSRAYWVADTGSAHGSDHTLVRASLRLRLRARISTKILKRMNVANLKLRAGEHGTRPSWFHPSPISGLDHQGEPSAGGGGEGSATDRSCELSRSTAPRNSSALTENAAACGDSRKLYQMVRRTSCGTTGVSETLRSRDGAIIAGLGEWLNRWNQHFNELLNHAIPAAEVAVEPTDEYDCNTAPPTVPGEDGIPAEVYKAVPDVFASWVHRVFNAVWLSEAYPADWSEAILLPFLSERVIGDSARTTEESASSTWWPKYLQCFSCEDFKESVICELARLRVVSAWTESVLIRSSACGASSNNAASSTLGLLSTPLIEAHSGVSWRSMACPPNSFVSSRATTCRREPVFVLMLRSRRH</sequence>
<dbReference type="AlphaFoldDB" id="A0A812CWU7"/>
<dbReference type="InterPro" id="IPR036691">
    <property type="entry name" value="Endo/exonu/phosph_ase_sf"/>
</dbReference>
<evidence type="ECO:0000256" key="1">
    <source>
        <dbReference type="SAM" id="MobiDB-lite"/>
    </source>
</evidence>
<reference evidence="2" key="1">
    <citation type="submission" date="2021-01" db="EMBL/GenBank/DDBJ databases">
        <authorList>
            <person name="Li R."/>
            <person name="Bekaert M."/>
        </authorList>
    </citation>
    <scope>NUCLEOTIDE SEQUENCE</scope>
    <source>
        <strain evidence="2">Farmed</strain>
    </source>
</reference>
<feature type="region of interest" description="Disordered" evidence="1">
    <location>
        <begin position="271"/>
        <end position="321"/>
    </location>
</feature>
<organism evidence="2 3">
    <name type="scientific">Acanthosepion pharaonis</name>
    <name type="common">Pharaoh cuttlefish</name>
    <name type="synonym">Sepia pharaonis</name>
    <dbReference type="NCBI Taxonomy" id="158019"/>
    <lineage>
        <taxon>Eukaryota</taxon>
        <taxon>Metazoa</taxon>
        <taxon>Spiralia</taxon>
        <taxon>Lophotrochozoa</taxon>
        <taxon>Mollusca</taxon>
        <taxon>Cephalopoda</taxon>
        <taxon>Coleoidea</taxon>
        <taxon>Decapodiformes</taxon>
        <taxon>Sepiida</taxon>
        <taxon>Sepiina</taxon>
        <taxon>Sepiidae</taxon>
        <taxon>Acanthosepion</taxon>
    </lineage>
</organism>
<dbReference type="InterPro" id="IPR027124">
    <property type="entry name" value="Swc5/CFDP1/2"/>
</dbReference>
<evidence type="ECO:0000313" key="3">
    <source>
        <dbReference type="Proteomes" id="UP000597762"/>
    </source>
</evidence>
<accession>A0A812CWU7</accession>
<keyword evidence="3" id="KW-1185">Reference proteome</keyword>
<dbReference type="CDD" id="cd09076">
    <property type="entry name" value="L1-EN"/>
    <property type="match status" value="1"/>
</dbReference>
<gene>
    <name evidence="2" type="ORF">SPHA_45088</name>
</gene>
<proteinExistence type="predicted"/>
<feature type="compositionally biased region" description="Polar residues" evidence="1">
    <location>
        <begin position="307"/>
        <end position="320"/>
    </location>
</feature>
<dbReference type="SUPFAM" id="SSF56219">
    <property type="entry name" value="DNase I-like"/>
    <property type="match status" value="1"/>
</dbReference>
<comment type="caution">
    <text evidence="2">The sequence shown here is derived from an EMBL/GenBank/DDBJ whole genome shotgun (WGS) entry which is preliminary data.</text>
</comment>
<name>A0A812CWU7_ACAPH</name>
<dbReference type="PANTHER" id="PTHR23227:SF67">
    <property type="entry name" value="CRANIOFACIAL DEVELOPMENT PROTEIN 2-LIKE"/>
    <property type="match status" value="1"/>
</dbReference>
<evidence type="ECO:0000313" key="2">
    <source>
        <dbReference type="EMBL" id="CAE1285041.1"/>
    </source>
</evidence>
<dbReference type="PANTHER" id="PTHR23227">
    <property type="entry name" value="BUCENTAUR RELATED"/>
    <property type="match status" value="1"/>
</dbReference>
<dbReference type="OrthoDB" id="6242193at2759"/>
<dbReference type="Proteomes" id="UP000597762">
    <property type="component" value="Unassembled WGS sequence"/>
</dbReference>